<dbReference type="OrthoDB" id="25954at2"/>
<gene>
    <name evidence="1" type="ORF">SAMN04488096_10665</name>
</gene>
<dbReference type="Proteomes" id="UP000184225">
    <property type="component" value="Unassembled WGS sequence"/>
</dbReference>
<dbReference type="RefSeq" id="WP_073151210.1">
    <property type="nucleotide sequence ID" value="NZ_FQYY01000006.1"/>
</dbReference>
<dbReference type="AlphaFoldDB" id="A0A1M6FCH0"/>
<dbReference type="EMBL" id="FQYY01000006">
    <property type="protein sequence ID" value="SHI95365.1"/>
    <property type="molecule type" value="Genomic_DNA"/>
</dbReference>
<evidence type="ECO:0000313" key="2">
    <source>
        <dbReference type="Proteomes" id="UP000184225"/>
    </source>
</evidence>
<name>A0A1M6FCH0_9FLAO</name>
<dbReference type="Gene3D" id="1.10.490.10">
    <property type="entry name" value="Globins"/>
    <property type="match status" value="1"/>
</dbReference>
<dbReference type="GO" id="GO:0019825">
    <property type="term" value="F:oxygen binding"/>
    <property type="evidence" value="ECO:0007669"/>
    <property type="project" value="InterPro"/>
</dbReference>
<dbReference type="GO" id="GO:0020037">
    <property type="term" value="F:heme binding"/>
    <property type="evidence" value="ECO:0007669"/>
    <property type="project" value="InterPro"/>
</dbReference>
<sequence length="127" mass="15257">MKQIENRDDVQLLVHRFYDKVRANPEIGSFFNETITDWSHHLEKLTDFWESNLLYAGSYRGRPGRAHIEVDYKYNHQIEAKHFGVWLNLWVNTLDEYFEGELAERAKFNARNMATNFQMKIFMARPK</sequence>
<proteinExistence type="predicted"/>
<dbReference type="InterPro" id="IPR012292">
    <property type="entry name" value="Globin/Proto"/>
</dbReference>
<keyword evidence="2" id="KW-1185">Reference proteome</keyword>
<accession>A0A1M6FCH0</accession>
<reference evidence="1 2" key="1">
    <citation type="submission" date="2016-11" db="EMBL/GenBank/DDBJ databases">
        <authorList>
            <person name="Jaros S."/>
            <person name="Januszkiewicz K."/>
            <person name="Wedrychowicz H."/>
        </authorList>
    </citation>
    <scope>NUCLEOTIDE SEQUENCE [LARGE SCALE GENOMIC DNA]</scope>
    <source>
        <strain evidence="1 2">DSM 21425</strain>
    </source>
</reference>
<evidence type="ECO:0000313" key="1">
    <source>
        <dbReference type="EMBL" id="SHI95365.1"/>
    </source>
</evidence>
<dbReference type="SUPFAM" id="SSF46458">
    <property type="entry name" value="Globin-like"/>
    <property type="match status" value="1"/>
</dbReference>
<dbReference type="CDD" id="cd08916">
    <property type="entry name" value="TrHb3_P"/>
    <property type="match status" value="1"/>
</dbReference>
<dbReference type="STRING" id="579105.SAMN04488096_10665"/>
<protein>
    <submittedName>
        <fullName evidence="1">Hemoglobin</fullName>
    </submittedName>
</protein>
<dbReference type="InterPro" id="IPR009050">
    <property type="entry name" value="Globin-like_sf"/>
</dbReference>
<organism evidence="1 2">
    <name type="scientific">Mesonia phycicola</name>
    <dbReference type="NCBI Taxonomy" id="579105"/>
    <lineage>
        <taxon>Bacteria</taxon>
        <taxon>Pseudomonadati</taxon>
        <taxon>Bacteroidota</taxon>
        <taxon>Flavobacteriia</taxon>
        <taxon>Flavobacteriales</taxon>
        <taxon>Flavobacteriaceae</taxon>
        <taxon>Mesonia</taxon>
    </lineage>
</organism>